<keyword evidence="3" id="KW-1185">Reference proteome</keyword>
<feature type="region of interest" description="Disordered" evidence="1">
    <location>
        <begin position="38"/>
        <end position="101"/>
    </location>
</feature>
<feature type="compositionally biased region" description="Basic residues" evidence="1">
    <location>
        <begin position="80"/>
        <end position="99"/>
    </location>
</feature>
<feature type="compositionally biased region" description="Basic and acidic residues" evidence="1">
    <location>
        <begin position="38"/>
        <end position="60"/>
    </location>
</feature>
<sequence length="304" mass="35274">DGKECKTPDGKVCNILEIKEKLTEIKCIQGKLSKEECEKINTKPEKKTAENKNEKSKNEESNASSSSSESDIHQETEGHQKKKKHHKRSHHKKKKKKSVVVKADGEDKYAGIKEAFYLTIMKHGDQPEQENNNLKNLQLMEIENNSLKNIPEPITEEKLNDLKYLRTLSEDKTEDLNLNREVQLLEPHNINKYLYHKIYRKLRDQNKLSGKMKENKELTREKAEKMKERIISLIYMDANDKMLKDAVYGDFMEKRNLKGTGRPRQSGVIDLSDSFSAIIPEKKELESSESNDEDQIVFLSELLD</sequence>
<proteinExistence type="predicted"/>
<dbReference type="VEuPathDB" id="MicrosporidiaDB:M153_9600003741"/>
<gene>
    <name evidence="2" type="ORF">M153_9600003741</name>
</gene>
<evidence type="ECO:0000256" key="1">
    <source>
        <dbReference type="SAM" id="MobiDB-lite"/>
    </source>
</evidence>
<evidence type="ECO:0000313" key="3">
    <source>
        <dbReference type="Proteomes" id="UP000051530"/>
    </source>
</evidence>
<reference evidence="2 3" key="1">
    <citation type="submission" date="2015-07" db="EMBL/GenBank/DDBJ databases">
        <title>The genome of Pseudoloma neurophilia, a relevant intracellular parasite of the zebrafish.</title>
        <authorList>
            <person name="Ndikumana S."/>
            <person name="Pelin A."/>
            <person name="Sanders J."/>
            <person name="Corradi N."/>
        </authorList>
    </citation>
    <scope>NUCLEOTIDE SEQUENCE [LARGE SCALE GENOMIC DNA]</scope>
    <source>
        <strain evidence="2 3">MK1</strain>
    </source>
</reference>
<dbReference type="OrthoDB" id="10528379at2759"/>
<feature type="non-terminal residue" evidence="2">
    <location>
        <position position="1"/>
    </location>
</feature>
<dbReference type="Proteomes" id="UP000051530">
    <property type="component" value="Unassembled WGS sequence"/>
</dbReference>
<dbReference type="AlphaFoldDB" id="A0A0R0LZQ6"/>
<protein>
    <submittedName>
        <fullName evidence="2">Uncharacterized protein</fullName>
    </submittedName>
</protein>
<evidence type="ECO:0000313" key="2">
    <source>
        <dbReference type="EMBL" id="KRH93381.1"/>
    </source>
</evidence>
<feature type="compositionally biased region" description="Basic and acidic residues" evidence="1">
    <location>
        <begin position="70"/>
        <end position="79"/>
    </location>
</feature>
<name>A0A0R0LZQ6_9MICR</name>
<accession>A0A0R0LZQ6</accession>
<comment type="caution">
    <text evidence="2">The sequence shown here is derived from an EMBL/GenBank/DDBJ whole genome shotgun (WGS) entry which is preliminary data.</text>
</comment>
<organism evidence="2 3">
    <name type="scientific">Pseudoloma neurophilia</name>
    <dbReference type="NCBI Taxonomy" id="146866"/>
    <lineage>
        <taxon>Eukaryota</taxon>
        <taxon>Fungi</taxon>
        <taxon>Fungi incertae sedis</taxon>
        <taxon>Microsporidia</taxon>
        <taxon>Pseudoloma</taxon>
    </lineage>
</organism>
<dbReference type="EMBL" id="LGUB01000360">
    <property type="protein sequence ID" value="KRH93381.1"/>
    <property type="molecule type" value="Genomic_DNA"/>
</dbReference>